<dbReference type="CDD" id="cd01741">
    <property type="entry name" value="GATase1_1"/>
    <property type="match status" value="1"/>
</dbReference>
<organism evidence="2 3">
    <name type="scientific">Cryobacterium arcticum</name>
    <dbReference type="NCBI Taxonomy" id="670052"/>
    <lineage>
        <taxon>Bacteria</taxon>
        <taxon>Bacillati</taxon>
        <taxon>Actinomycetota</taxon>
        <taxon>Actinomycetes</taxon>
        <taxon>Micrococcales</taxon>
        <taxon>Microbacteriaceae</taxon>
        <taxon>Cryobacterium</taxon>
    </lineage>
</organism>
<dbReference type="InterPro" id="IPR017926">
    <property type="entry name" value="GATASE"/>
</dbReference>
<dbReference type="GO" id="GO:0005829">
    <property type="term" value="C:cytosol"/>
    <property type="evidence" value="ECO:0007669"/>
    <property type="project" value="TreeGrafter"/>
</dbReference>
<keyword evidence="3" id="KW-1185">Reference proteome</keyword>
<dbReference type="SUPFAM" id="SSF52317">
    <property type="entry name" value="Class I glutamine amidotransferase-like"/>
    <property type="match status" value="1"/>
</dbReference>
<dbReference type="OrthoDB" id="5196541at2"/>
<reference evidence="2 3" key="1">
    <citation type="submission" date="2016-06" db="EMBL/GenBank/DDBJ databases">
        <title>Genome sequencing of Cryobacterium arcticum PAMC 27867.</title>
        <authorList>
            <person name="Lee J."/>
            <person name="Kim O.-S."/>
        </authorList>
    </citation>
    <scope>NUCLEOTIDE SEQUENCE [LARGE SCALE GENOMIC DNA]</scope>
    <source>
        <strain evidence="2 3">PAMC 27867</strain>
    </source>
</reference>
<dbReference type="STRING" id="670052.PA27867_1400"/>
<evidence type="ECO:0000313" key="2">
    <source>
        <dbReference type="EMBL" id="ANP72357.1"/>
    </source>
</evidence>
<dbReference type="AlphaFoldDB" id="A0A1B1BIB0"/>
<dbReference type="NCBIfam" id="NF005743">
    <property type="entry name" value="PRK07567.1"/>
    <property type="match status" value="1"/>
</dbReference>
<dbReference type="KEGG" id="cart:PA27867_1400"/>
<dbReference type="Gene3D" id="3.40.50.880">
    <property type="match status" value="1"/>
</dbReference>
<dbReference type="PROSITE" id="PS51273">
    <property type="entry name" value="GATASE_TYPE_1"/>
    <property type="match status" value="1"/>
</dbReference>
<dbReference type="PANTHER" id="PTHR42695">
    <property type="entry name" value="GLUTAMINE AMIDOTRANSFERASE YLR126C-RELATED"/>
    <property type="match status" value="1"/>
</dbReference>
<sequence>MKPFLLLATRSEDEAADDEYAGFLAAGGLTPDQLHRVRLEAAPLPLIALGDYSGVIVGGSPFNASDPDDTKSSVQRRVERELAGLLDQVVARDFPFLGACYGIGLLTSYLDGVVDDTWSEPAGPIMVSLTAAGRTDQLFGMVASDFEAFVGHKEACTALPTGAVLLATGENCPVQAFRVGENVYATQFHPELTQAGILTRLRVYSDNGYFEPEAYDEVMAAIAAAAVTEPATIMKAFVERFGTP</sequence>
<evidence type="ECO:0000313" key="3">
    <source>
        <dbReference type="Proteomes" id="UP000092582"/>
    </source>
</evidence>
<dbReference type="InterPro" id="IPR044992">
    <property type="entry name" value="ChyE-like"/>
</dbReference>
<feature type="domain" description="Glutamine amidotransferase" evidence="1">
    <location>
        <begin position="49"/>
        <end position="193"/>
    </location>
</feature>
<dbReference type="PATRIC" id="fig|670052.7.peg.1455"/>
<proteinExistence type="predicted"/>
<accession>A0A1B1BIB0</accession>
<gene>
    <name evidence="2" type="ORF">PA27867_1400</name>
</gene>
<dbReference type="Pfam" id="PF00117">
    <property type="entry name" value="GATase"/>
    <property type="match status" value="1"/>
</dbReference>
<evidence type="ECO:0000259" key="1">
    <source>
        <dbReference type="Pfam" id="PF00117"/>
    </source>
</evidence>
<dbReference type="EMBL" id="CP016282">
    <property type="protein sequence ID" value="ANP72357.1"/>
    <property type="molecule type" value="Genomic_DNA"/>
</dbReference>
<protein>
    <submittedName>
        <fullName evidence="2">Glutamine amidotransferase</fullName>
    </submittedName>
</protein>
<dbReference type="InterPro" id="IPR029062">
    <property type="entry name" value="Class_I_gatase-like"/>
</dbReference>
<dbReference type="GO" id="GO:0016740">
    <property type="term" value="F:transferase activity"/>
    <property type="evidence" value="ECO:0007669"/>
    <property type="project" value="UniProtKB-KW"/>
</dbReference>
<dbReference type="PANTHER" id="PTHR42695:SF5">
    <property type="entry name" value="GLUTAMINE AMIDOTRANSFERASE YLR126C-RELATED"/>
    <property type="match status" value="1"/>
</dbReference>
<keyword evidence="2" id="KW-0808">Transferase</keyword>
<keyword evidence="2" id="KW-0315">Glutamine amidotransferase</keyword>
<name>A0A1B1BIB0_9MICO</name>
<dbReference type="Proteomes" id="UP000092582">
    <property type="component" value="Chromosome 1"/>
</dbReference>
<dbReference type="RefSeq" id="WP_066594782.1">
    <property type="nucleotide sequence ID" value="NZ_CP016282.1"/>
</dbReference>